<accession>A0A090GVZ0</accession>
<dbReference type="AlphaFoldDB" id="A0A090GVZ0"/>
<evidence type="ECO:0000313" key="3">
    <source>
        <dbReference type="Proteomes" id="UP000046122"/>
    </source>
</evidence>
<dbReference type="Proteomes" id="UP000046122">
    <property type="component" value="Unassembled WGS sequence"/>
</dbReference>
<proteinExistence type="predicted"/>
<evidence type="ECO:0000313" key="2">
    <source>
        <dbReference type="EMBL" id="CDX61825.1"/>
    </source>
</evidence>
<sequence length="69" mass="7392">MALTSFGGKSCCDSSGLYRDGEAGRARGYEPGQPMGEPLYILNHSERQLTANGRHPPQGSAISTEAYVF</sequence>
<gene>
    <name evidence="2" type="ORF">MPL3365_70118</name>
</gene>
<protein>
    <submittedName>
        <fullName evidence="2">Uncharacterized protein</fullName>
    </submittedName>
</protein>
<feature type="region of interest" description="Disordered" evidence="1">
    <location>
        <begin position="50"/>
        <end position="69"/>
    </location>
</feature>
<reference evidence="2 3" key="1">
    <citation type="submission" date="2014-08" db="EMBL/GenBank/DDBJ databases">
        <authorList>
            <person name="Moulin Lionel"/>
        </authorList>
    </citation>
    <scope>NUCLEOTIDE SEQUENCE [LARGE SCALE GENOMIC DNA]</scope>
</reference>
<organism evidence="2 3">
    <name type="scientific">Mesorhizobium plurifarium</name>
    <dbReference type="NCBI Taxonomy" id="69974"/>
    <lineage>
        <taxon>Bacteria</taxon>
        <taxon>Pseudomonadati</taxon>
        <taxon>Pseudomonadota</taxon>
        <taxon>Alphaproteobacteria</taxon>
        <taxon>Hyphomicrobiales</taxon>
        <taxon>Phyllobacteriaceae</taxon>
        <taxon>Mesorhizobium</taxon>
    </lineage>
</organism>
<name>A0A090GVZ0_MESPL</name>
<evidence type="ECO:0000256" key="1">
    <source>
        <dbReference type="SAM" id="MobiDB-lite"/>
    </source>
</evidence>
<dbReference type="EMBL" id="CCNE01000065">
    <property type="protein sequence ID" value="CDX61825.1"/>
    <property type="molecule type" value="Genomic_DNA"/>
</dbReference>